<keyword evidence="3 5" id="KW-0659">Purine metabolism</keyword>
<dbReference type="RefSeq" id="WP_344012244.1">
    <property type="nucleotide sequence ID" value="NZ_BAAAIZ010000030.1"/>
</dbReference>
<protein>
    <recommendedName>
        <fullName evidence="5 6">Uricase</fullName>
        <ecNumber evidence="5 6">1.7.3.3</ecNumber>
    </recommendedName>
    <alternativeName>
        <fullName evidence="5">Urate oxidase</fullName>
    </alternativeName>
</protein>
<comment type="catalytic activity">
    <reaction evidence="5 6">
        <text>urate + O2 + H2O = 5-hydroxyisourate + H2O2</text>
        <dbReference type="Rhea" id="RHEA:21368"/>
        <dbReference type="ChEBI" id="CHEBI:15377"/>
        <dbReference type="ChEBI" id="CHEBI:15379"/>
        <dbReference type="ChEBI" id="CHEBI:16240"/>
        <dbReference type="ChEBI" id="CHEBI:17775"/>
        <dbReference type="ChEBI" id="CHEBI:18072"/>
        <dbReference type="EC" id="1.7.3.3"/>
    </reaction>
</comment>
<dbReference type="Gene3D" id="3.10.270.10">
    <property type="entry name" value="Urate Oxidase"/>
    <property type="match status" value="1"/>
</dbReference>
<evidence type="ECO:0000256" key="4">
    <source>
        <dbReference type="ARBA" id="ARBA00023002"/>
    </source>
</evidence>
<evidence type="ECO:0000313" key="8">
    <source>
        <dbReference type="Proteomes" id="UP001500973"/>
    </source>
</evidence>
<dbReference type="EMBL" id="BAAAIZ010000030">
    <property type="protein sequence ID" value="GAA1422253.1"/>
    <property type="molecule type" value="Genomic_DNA"/>
</dbReference>
<comment type="pathway">
    <text evidence="1 5">Purine metabolism; urate degradation; (S)-allantoin from urate: step 1/3.</text>
</comment>
<keyword evidence="8" id="KW-1185">Reference proteome</keyword>
<dbReference type="PIRSF" id="PIRSF000241">
    <property type="entry name" value="Urate_oxidase"/>
    <property type="match status" value="1"/>
</dbReference>
<dbReference type="Proteomes" id="UP001500973">
    <property type="component" value="Unassembled WGS sequence"/>
</dbReference>
<dbReference type="EC" id="1.7.3.3" evidence="5 6"/>
<comment type="similarity">
    <text evidence="2 5 6">Belongs to the uricase family.</text>
</comment>
<dbReference type="NCBIfam" id="TIGR03383">
    <property type="entry name" value="urate_oxi"/>
    <property type="match status" value="1"/>
</dbReference>
<dbReference type="SUPFAM" id="SSF55620">
    <property type="entry name" value="Tetrahydrobiopterin biosynthesis enzymes-like"/>
    <property type="match status" value="2"/>
</dbReference>
<evidence type="ECO:0000256" key="1">
    <source>
        <dbReference type="ARBA" id="ARBA00004831"/>
    </source>
</evidence>
<comment type="function">
    <text evidence="5 6">Catalyzes the oxidation of uric acid to 5-hydroxyisourate, which is further processed to form (S)-allantoin.</text>
</comment>
<name>A0ABN1YTV8_9ACTN</name>
<keyword evidence="4 5" id="KW-0560">Oxidoreductase</keyword>
<evidence type="ECO:0000256" key="5">
    <source>
        <dbReference type="PIRNR" id="PIRNR000241"/>
    </source>
</evidence>
<dbReference type="Pfam" id="PF01014">
    <property type="entry name" value="Uricase"/>
    <property type="match status" value="2"/>
</dbReference>
<proteinExistence type="inferred from homology"/>
<accession>A0ABN1YTV8</accession>
<comment type="caution">
    <text evidence="7">The sequence shown here is derived from an EMBL/GenBank/DDBJ whole genome shotgun (WGS) entry which is preliminary data.</text>
</comment>
<dbReference type="PANTHER" id="PTHR42874:SF1">
    <property type="entry name" value="URICASE"/>
    <property type="match status" value="1"/>
</dbReference>
<reference evidence="7 8" key="1">
    <citation type="journal article" date="2019" name="Int. J. Syst. Evol. Microbiol.">
        <title>The Global Catalogue of Microorganisms (GCM) 10K type strain sequencing project: providing services to taxonomists for standard genome sequencing and annotation.</title>
        <authorList>
            <consortium name="The Broad Institute Genomics Platform"/>
            <consortium name="The Broad Institute Genome Sequencing Center for Infectious Disease"/>
            <person name="Wu L."/>
            <person name="Ma J."/>
        </authorList>
    </citation>
    <scope>NUCLEOTIDE SEQUENCE [LARGE SCALE GENOMIC DNA]</scope>
    <source>
        <strain evidence="7 8">JCM 11756</strain>
    </source>
</reference>
<evidence type="ECO:0000256" key="6">
    <source>
        <dbReference type="RuleBase" id="RU004455"/>
    </source>
</evidence>
<sequence>MPTILGQNQYGKAENRVVKITRDGATHHIKDLNVSVALSGDMDEVHYSGSNANVLPTDTTKNTVFAFAKEYGIESAEQFGIHLARHFVTSQEPVHRARIRIEEYAWERIETSDAGEAKHSFVRKGQEIRTAQVTFDGEKWEVISGVKDLTVLNSTNSEFWGYIKDKYTTLKETYDRILATDVSGKWRFNWTDDEQTMPDWEESYEQVRKHLLQAFAETYSLSLQQTLYQMGARVIDNRSEIDEVRFSLPNKHNFLVDLEPFGLKNDNEVYYASDRPYGLIEATILRDGCEARIPVDLTNL</sequence>
<dbReference type="PRINTS" id="PR00093">
    <property type="entry name" value="URICASE"/>
</dbReference>
<gene>
    <name evidence="7" type="primary">pucL</name>
    <name evidence="7" type="ORF">GCM10009601_23420</name>
</gene>
<evidence type="ECO:0000256" key="2">
    <source>
        <dbReference type="ARBA" id="ARBA00009760"/>
    </source>
</evidence>
<organism evidence="7 8">
    <name type="scientific">Streptomyces thermospinosisporus</name>
    <dbReference type="NCBI Taxonomy" id="161482"/>
    <lineage>
        <taxon>Bacteria</taxon>
        <taxon>Bacillati</taxon>
        <taxon>Actinomycetota</taxon>
        <taxon>Actinomycetes</taxon>
        <taxon>Kitasatosporales</taxon>
        <taxon>Streptomycetaceae</taxon>
        <taxon>Streptomyces</taxon>
    </lineage>
</organism>
<evidence type="ECO:0000256" key="3">
    <source>
        <dbReference type="ARBA" id="ARBA00022631"/>
    </source>
</evidence>
<evidence type="ECO:0000313" key="7">
    <source>
        <dbReference type="EMBL" id="GAA1422253.1"/>
    </source>
</evidence>
<dbReference type="PANTHER" id="PTHR42874">
    <property type="entry name" value="URICASE"/>
    <property type="match status" value="1"/>
</dbReference>
<dbReference type="InterPro" id="IPR002042">
    <property type="entry name" value="Uricase"/>
</dbReference>